<accession>A0A6G9XW65</accession>
<dbReference type="Proteomes" id="UP000501705">
    <property type="component" value="Chromosome"/>
</dbReference>
<proteinExistence type="predicted"/>
<evidence type="ECO:0000259" key="1">
    <source>
        <dbReference type="Pfam" id="PF01636"/>
    </source>
</evidence>
<organism evidence="2 3">
    <name type="scientific">Nocardia brasiliensis</name>
    <dbReference type="NCBI Taxonomy" id="37326"/>
    <lineage>
        <taxon>Bacteria</taxon>
        <taxon>Bacillati</taxon>
        <taxon>Actinomycetota</taxon>
        <taxon>Actinomycetes</taxon>
        <taxon>Mycobacteriales</taxon>
        <taxon>Nocardiaceae</taxon>
        <taxon>Nocardia</taxon>
    </lineage>
</organism>
<feature type="domain" description="Aminoglycoside phosphotransferase" evidence="1">
    <location>
        <begin position="48"/>
        <end position="241"/>
    </location>
</feature>
<protein>
    <submittedName>
        <fullName evidence="2">Phosphotransferase</fullName>
    </submittedName>
</protein>
<dbReference type="RefSeq" id="WP_167464265.1">
    <property type="nucleotide sequence ID" value="NZ_CP046171.1"/>
</dbReference>
<reference evidence="2 3" key="1">
    <citation type="journal article" date="2019" name="ACS Chem. Biol.">
        <title>Identification and Mobilization of a Cryptic Antibiotic Biosynthesis Gene Locus from a Human-Pathogenic Nocardia Isolate.</title>
        <authorList>
            <person name="Herisse M."/>
            <person name="Ishida K."/>
            <person name="Porter J.L."/>
            <person name="Howden B."/>
            <person name="Hertweck C."/>
            <person name="Stinear T.P."/>
            <person name="Pidot S.J."/>
        </authorList>
    </citation>
    <scope>NUCLEOTIDE SEQUENCE [LARGE SCALE GENOMIC DNA]</scope>
    <source>
        <strain evidence="2 3">AUSMDU00024985</strain>
    </source>
</reference>
<sequence>MTDSAEHTAFRIDWAQVPPEVRTGIERRLGGRVLRAVGQRGGFSHGLAVRLTLTGGARVFVKAIDGGDELAAAYRSETRTALCLPRRVPAPRCRFGADIAGWFVTAFDEVAGEHPRLADPGERADVLRTVERMARVLTPNPVARVPTIADALGSAFTGWREFAEHGPPADLDGWSLRQLDRLADLESTWLAAASGETLLHTDLSPSNLLRQPDGQVLVVDWAWACRGAAWVDLVLLAPSFAAAGVDPDPILAAHPVTAGIDSGAIDAVVCAMGGYWATNSRRAAIPSSPKLRAHQRVFAGLARDWLRRRVAWA</sequence>
<dbReference type="Gene3D" id="3.90.1200.10">
    <property type="match status" value="1"/>
</dbReference>
<dbReference type="InterPro" id="IPR002575">
    <property type="entry name" value="Aminoglycoside_PTrfase"/>
</dbReference>
<name>A0A6G9XW65_NOCBR</name>
<dbReference type="AlphaFoldDB" id="A0A6G9XW65"/>
<dbReference type="Pfam" id="PF01636">
    <property type="entry name" value="APH"/>
    <property type="match status" value="1"/>
</dbReference>
<dbReference type="EMBL" id="CP046171">
    <property type="protein sequence ID" value="QIS05174.1"/>
    <property type="molecule type" value="Genomic_DNA"/>
</dbReference>
<evidence type="ECO:0000313" key="3">
    <source>
        <dbReference type="Proteomes" id="UP000501705"/>
    </source>
</evidence>
<dbReference type="SUPFAM" id="SSF56112">
    <property type="entry name" value="Protein kinase-like (PK-like)"/>
    <property type="match status" value="1"/>
</dbReference>
<gene>
    <name evidence="2" type="ORF">F5X71_25220</name>
</gene>
<dbReference type="InterPro" id="IPR011009">
    <property type="entry name" value="Kinase-like_dom_sf"/>
</dbReference>
<dbReference type="GO" id="GO:0016740">
    <property type="term" value="F:transferase activity"/>
    <property type="evidence" value="ECO:0007669"/>
    <property type="project" value="UniProtKB-KW"/>
</dbReference>
<keyword evidence="2" id="KW-0808">Transferase</keyword>
<evidence type="ECO:0000313" key="2">
    <source>
        <dbReference type="EMBL" id="QIS05174.1"/>
    </source>
</evidence>